<proteinExistence type="predicted"/>
<organism evidence="1 2">
    <name type="scientific">Paragonimus heterotremus</name>
    <dbReference type="NCBI Taxonomy" id="100268"/>
    <lineage>
        <taxon>Eukaryota</taxon>
        <taxon>Metazoa</taxon>
        <taxon>Spiralia</taxon>
        <taxon>Lophotrochozoa</taxon>
        <taxon>Platyhelminthes</taxon>
        <taxon>Trematoda</taxon>
        <taxon>Digenea</taxon>
        <taxon>Plagiorchiida</taxon>
        <taxon>Troglotremata</taxon>
        <taxon>Troglotrematidae</taxon>
        <taxon>Paragonimus</taxon>
    </lineage>
</organism>
<comment type="caution">
    <text evidence="1">The sequence shown here is derived from an EMBL/GenBank/DDBJ whole genome shotgun (WGS) entry which is preliminary data.</text>
</comment>
<accession>A0A8J4WVI1</accession>
<evidence type="ECO:0000313" key="1">
    <source>
        <dbReference type="EMBL" id="KAF5398587.1"/>
    </source>
</evidence>
<reference evidence="1" key="1">
    <citation type="submission" date="2019-05" db="EMBL/GenBank/DDBJ databases">
        <title>Annotation for the trematode Paragonimus heterotremus.</title>
        <authorList>
            <person name="Choi Y.-J."/>
        </authorList>
    </citation>
    <scope>NUCLEOTIDE SEQUENCE</scope>
    <source>
        <strain evidence="1">LC</strain>
    </source>
</reference>
<dbReference type="AlphaFoldDB" id="A0A8J4WVI1"/>
<name>A0A8J4WVI1_9TREM</name>
<keyword evidence="2" id="KW-1185">Reference proteome</keyword>
<dbReference type="Proteomes" id="UP000748531">
    <property type="component" value="Unassembled WGS sequence"/>
</dbReference>
<dbReference type="EMBL" id="LUCH01004853">
    <property type="protein sequence ID" value="KAF5398587.1"/>
    <property type="molecule type" value="Genomic_DNA"/>
</dbReference>
<dbReference type="OrthoDB" id="6300309at2759"/>
<evidence type="ECO:0000313" key="2">
    <source>
        <dbReference type="Proteomes" id="UP000748531"/>
    </source>
</evidence>
<sequence>MFLLVRIDFENRMVVIHSSWMMRNNWALIPPYWSMEELRSLVDQNKPLPNDTPAYQVTVVHLTDNLLHHFFVHFFAASLEEVWSHMRTVDLDESMRIVPMVSRSSPRKVLGTILNHTSSTSSKEVNVHLLLLKVDMLEKLMRSKSGVGLSPKDDIKSLACLPFMAPYRTLTDFDTGEVILTSEEKKKTAVPSTYASLIHHLRFSQMRFLSRHPGTTLGSLLRQVCLRLFTDDFHKIVGWTDKRNQGRQIKGSKILLTIQSKAHVVRKPVL</sequence>
<gene>
    <name evidence="1" type="ORF">PHET_08515</name>
</gene>
<protein>
    <submittedName>
        <fullName evidence="1">Uncharacterized protein</fullName>
    </submittedName>
</protein>